<reference evidence="5" key="3">
    <citation type="submission" date="2025-09" db="UniProtKB">
        <authorList>
            <consortium name="Ensembl"/>
        </authorList>
    </citation>
    <scope>IDENTIFICATION</scope>
</reference>
<evidence type="ECO:0000313" key="6">
    <source>
        <dbReference type="Proteomes" id="UP000314982"/>
    </source>
</evidence>
<evidence type="ECO:0000256" key="2">
    <source>
        <dbReference type="ARBA" id="ARBA00023157"/>
    </source>
</evidence>
<dbReference type="STRING" id="62062.ENSHHUP00000072293"/>
<dbReference type="PANTHER" id="PTHR12231:SF253">
    <property type="entry name" value="DPR-INTERACTING PROTEIN ETA, ISOFORM B-RELATED"/>
    <property type="match status" value="1"/>
</dbReference>
<organism evidence="5 6">
    <name type="scientific">Hucho hucho</name>
    <name type="common">huchen</name>
    <dbReference type="NCBI Taxonomy" id="62062"/>
    <lineage>
        <taxon>Eukaryota</taxon>
        <taxon>Metazoa</taxon>
        <taxon>Chordata</taxon>
        <taxon>Craniata</taxon>
        <taxon>Vertebrata</taxon>
        <taxon>Euteleostomi</taxon>
        <taxon>Actinopterygii</taxon>
        <taxon>Neopterygii</taxon>
        <taxon>Teleostei</taxon>
        <taxon>Protacanthopterygii</taxon>
        <taxon>Salmoniformes</taxon>
        <taxon>Salmonidae</taxon>
        <taxon>Salmoninae</taxon>
        <taxon>Hucho</taxon>
    </lineage>
</organism>
<name>A0A4W5QE18_9TELE</name>
<dbReference type="Ensembl" id="ENSHHUT00000074690.1">
    <property type="protein sequence ID" value="ENSHHUP00000072293.1"/>
    <property type="gene ID" value="ENSHHUG00000042452.1"/>
</dbReference>
<sequence>MMCETDGNPQPEFEFSKDRESIEEGVAGGVLTLKSVKRSDAGVYKCKATDFDNLEADLSGEVTISVHYIDPMSVRPAGPLSTMTGDMVELQCKTKASDTHTVQWKKASPVHLSLLPPYATTSPPLPASSLCYYQSTSPCFLPVLLLLHLSLLLPCVTTSPPNTASSLFYYQSTSPCFLPVLLPVHLSLLPPCVTTSPPLPASSPSCYLSTSPCFLPV</sequence>
<evidence type="ECO:0000256" key="1">
    <source>
        <dbReference type="ARBA" id="ARBA00022737"/>
    </source>
</evidence>
<evidence type="ECO:0000256" key="3">
    <source>
        <dbReference type="ARBA" id="ARBA00023319"/>
    </source>
</evidence>
<keyword evidence="3" id="KW-0393">Immunoglobulin domain</keyword>
<dbReference type="Proteomes" id="UP000314982">
    <property type="component" value="Unassembled WGS sequence"/>
</dbReference>
<dbReference type="SUPFAM" id="SSF48726">
    <property type="entry name" value="Immunoglobulin"/>
    <property type="match status" value="1"/>
</dbReference>
<dbReference type="InterPro" id="IPR013783">
    <property type="entry name" value="Ig-like_fold"/>
</dbReference>
<dbReference type="Gene3D" id="2.60.40.10">
    <property type="entry name" value="Immunoglobulins"/>
    <property type="match status" value="1"/>
</dbReference>
<accession>A0A4W5QE18</accession>
<dbReference type="InterPro" id="IPR007110">
    <property type="entry name" value="Ig-like_dom"/>
</dbReference>
<keyword evidence="1" id="KW-0677">Repeat</keyword>
<dbReference type="CDD" id="cd00096">
    <property type="entry name" value="Ig"/>
    <property type="match status" value="1"/>
</dbReference>
<reference evidence="6" key="1">
    <citation type="submission" date="2018-06" db="EMBL/GenBank/DDBJ databases">
        <title>Genome assembly of Danube salmon.</title>
        <authorList>
            <person name="Macqueen D.J."/>
            <person name="Gundappa M.K."/>
        </authorList>
    </citation>
    <scope>NUCLEOTIDE SEQUENCE [LARGE SCALE GENOMIC DNA]</scope>
</reference>
<dbReference type="AlphaFoldDB" id="A0A4W5QE18"/>
<dbReference type="PANTHER" id="PTHR12231">
    <property type="entry name" value="CTX-RELATED TYPE I TRANSMEMBRANE PROTEIN"/>
    <property type="match status" value="1"/>
</dbReference>
<dbReference type="PROSITE" id="PS50835">
    <property type="entry name" value="IG_LIKE"/>
    <property type="match status" value="1"/>
</dbReference>
<dbReference type="InterPro" id="IPR036179">
    <property type="entry name" value="Ig-like_dom_sf"/>
</dbReference>
<dbReference type="InterPro" id="IPR051170">
    <property type="entry name" value="Neural/epithelial_adhesion"/>
</dbReference>
<dbReference type="GeneTree" id="ENSGT00940000161038"/>
<protein>
    <recommendedName>
        <fullName evidence="4">Ig-like domain-containing protein</fullName>
    </recommendedName>
</protein>
<evidence type="ECO:0000259" key="4">
    <source>
        <dbReference type="PROSITE" id="PS50835"/>
    </source>
</evidence>
<reference evidence="5" key="2">
    <citation type="submission" date="2025-08" db="UniProtKB">
        <authorList>
            <consortium name="Ensembl"/>
        </authorList>
    </citation>
    <scope>IDENTIFICATION</scope>
</reference>
<dbReference type="Pfam" id="PF13927">
    <property type="entry name" value="Ig_3"/>
    <property type="match status" value="1"/>
</dbReference>
<keyword evidence="6" id="KW-1185">Reference proteome</keyword>
<feature type="domain" description="Ig-like" evidence="4">
    <location>
        <begin position="1"/>
        <end position="65"/>
    </location>
</feature>
<evidence type="ECO:0000313" key="5">
    <source>
        <dbReference type="Ensembl" id="ENSHHUP00000072293.1"/>
    </source>
</evidence>
<proteinExistence type="predicted"/>
<keyword evidence="2" id="KW-1015">Disulfide bond</keyword>